<dbReference type="RefSeq" id="WP_006862887.1">
    <property type="nucleotide sequence ID" value="NZ_ACCL02000014.1"/>
</dbReference>
<keyword evidence="1" id="KW-1133">Transmembrane helix</keyword>
<reference evidence="2" key="1">
    <citation type="submission" date="2009-07" db="EMBL/GenBank/DDBJ databases">
        <authorList>
            <person name="Weinstock G."/>
            <person name="Sodergren E."/>
            <person name="Clifton S."/>
            <person name="Fulton L."/>
            <person name="Fulton B."/>
            <person name="Courtney L."/>
            <person name="Fronick C."/>
            <person name="Harrison M."/>
            <person name="Strong C."/>
            <person name="Farmer C."/>
            <person name="Delahaunty K."/>
            <person name="Markovic C."/>
            <person name="Hall O."/>
            <person name="Minx P."/>
            <person name="Tomlinson C."/>
            <person name="Mitreva M."/>
            <person name="Nelson J."/>
            <person name="Hou S."/>
            <person name="Wollam A."/>
            <person name="Pepin K.H."/>
            <person name="Johnson M."/>
            <person name="Bhonagiri V."/>
            <person name="Nash W.E."/>
            <person name="Warren W."/>
            <person name="Chinwalla A."/>
            <person name="Mardis E.R."/>
            <person name="Wilson R.K."/>
        </authorList>
    </citation>
    <scope>NUCLEOTIDE SEQUENCE [LARGE SCALE GENOMIC DNA]</scope>
    <source>
        <strain evidence="2">DSM 14469</strain>
    </source>
</reference>
<evidence type="ECO:0000256" key="1">
    <source>
        <dbReference type="SAM" id="Phobius"/>
    </source>
</evidence>
<comment type="caution">
    <text evidence="2">The sequence shown here is derived from an EMBL/GenBank/DDBJ whole genome shotgun (WGS) entry which is preliminary data.</text>
</comment>
<keyword evidence="1" id="KW-0812">Transmembrane</keyword>
<keyword evidence="1" id="KW-0472">Membrane</keyword>
<dbReference type="AlphaFoldDB" id="C6LHJ0"/>
<evidence type="ECO:0000313" key="2">
    <source>
        <dbReference type="EMBL" id="EET59977.1"/>
    </source>
</evidence>
<keyword evidence="3" id="KW-1185">Reference proteome</keyword>
<protein>
    <submittedName>
        <fullName evidence="2">Uncharacterized protein</fullName>
    </submittedName>
</protein>
<name>C6LHJ0_9FIRM</name>
<gene>
    <name evidence="2" type="ORF">BRYFOR_08101</name>
</gene>
<dbReference type="EMBL" id="ACCL02000014">
    <property type="protein sequence ID" value="EET59977.1"/>
    <property type="molecule type" value="Genomic_DNA"/>
</dbReference>
<dbReference type="Proteomes" id="UP000005561">
    <property type="component" value="Unassembled WGS sequence"/>
</dbReference>
<organism evidence="2 3">
    <name type="scientific">Marvinbryantia formatexigens DSM 14469</name>
    <dbReference type="NCBI Taxonomy" id="478749"/>
    <lineage>
        <taxon>Bacteria</taxon>
        <taxon>Bacillati</taxon>
        <taxon>Bacillota</taxon>
        <taxon>Clostridia</taxon>
        <taxon>Lachnospirales</taxon>
        <taxon>Lachnospiraceae</taxon>
        <taxon>Marvinbryantia</taxon>
    </lineage>
</organism>
<dbReference type="OrthoDB" id="2060972at2"/>
<proteinExistence type="predicted"/>
<dbReference type="STRING" id="168384.SAMN05660368_00682"/>
<accession>C6LHJ0</accession>
<feature type="transmembrane region" description="Helical" evidence="1">
    <location>
        <begin position="20"/>
        <end position="39"/>
    </location>
</feature>
<evidence type="ECO:0000313" key="3">
    <source>
        <dbReference type="Proteomes" id="UP000005561"/>
    </source>
</evidence>
<sequence>MNSKRNFLSLLRKKALPGGITFLAAGILICFIGFAMAHFDFSNLEFPGTPKWYLTVHIDEGQFELGIRLGEDARITGFSVNH</sequence>